<comment type="function">
    <text evidence="4 5">Required for flagellar hook formation. May act as a scaffolding protein.</text>
</comment>
<dbReference type="Pfam" id="PF13860">
    <property type="entry name" value="FlgD_ig"/>
    <property type="match status" value="1"/>
</dbReference>
<dbReference type="Pfam" id="PF13861">
    <property type="entry name" value="FLgD_tudor"/>
    <property type="match status" value="1"/>
</dbReference>
<evidence type="ECO:0000256" key="1">
    <source>
        <dbReference type="ARBA" id="ARBA00010577"/>
    </source>
</evidence>
<dbReference type="Pfam" id="PF03963">
    <property type="entry name" value="FlgD"/>
    <property type="match status" value="1"/>
</dbReference>
<dbReference type="Proteomes" id="UP000494329">
    <property type="component" value="Unassembled WGS sequence"/>
</dbReference>
<dbReference type="Gene3D" id="2.30.30.910">
    <property type="match status" value="1"/>
</dbReference>
<keyword evidence="3 5" id="KW-1005">Bacterial flagellum biogenesis</keyword>
<evidence type="ECO:0000256" key="6">
    <source>
        <dbReference type="SAM" id="MobiDB-lite"/>
    </source>
</evidence>
<dbReference type="InterPro" id="IPR025963">
    <property type="entry name" value="FLgD_Tudor"/>
</dbReference>
<evidence type="ECO:0000313" key="10">
    <source>
        <dbReference type="Proteomes" id="UP000494329"/>
    </source>
</evidence>
<protein>
    <recommendedName>
        <fullName evidence="2 5">Basal-body rod modification protein FlgD</fullName>
    </recommendedName>
</protein>
<feature type="domain" description="FlgD/Vpr Ig-like" evidence="7">
    <location>
        <begin position="120"/>
        <end position="192"/>
    </location>
</feature>
<sequence>MSTPIGNNGTNTNNTPTDTMGPNAAGTSAADLQQTFLKLLVTQLQNQDPTSPMDSSQMTSQLAQIDTVSGIAQLNSSLGSLSAQLSASETGQAASLIGRTVLVPGDGITVNFPTNADGTTSTTEAASPFGIKLPAAASDLQVKVMNSSGQVVRTVDLGAQPAGVIPAPGFNPVDDTGNPLPVGSYTFSVTDAGGTATGSNAPVALTGIVVGGIVTQADGTTGLTLVNGTTVPLNGGPSGIL</sequence>
<evidence type="ECO:0000313" key="9">
    <source>
        <dbReference type="EMBL" id="CAB3771781.1"/>
    </source>
</evidence>
<evidence type="ECO:0000256" key="4">
    <source>
        <dbReference type="ARBA" id="ARBA00024746"/>
    </source>
</evidence>
<gene>
    <name evidence="9" type="ORF">LMG29739_06116</name>
</gene>
<dbReference type="GO" id="GO:0044781">
    <property type="term" value="P:bacterial-type flagellum organization"/>
    <property type="evidence" value="ECO:0007669"/>
    <property type="project" value="UniProtKB-UniRule"/>
</dbReference>
<evidence type="ECO:0000259" key="8">
    <source>
        <dbReference type="Pfam" id="PF13861"/>
    </source>
</evidence>
<evidence type="ECO:0000259" key="7">
    <source>
        <dbReference type="Pfam" id="PF13860"/>
    </source>
</evidence>
<dbReference type="EMBL" id="CADIKF010000085">
    <property type="protein sequence ID" value="CAB3771781.1"/>
    <property type="molecule type" value="Genomic_DNA"/>
</dbReference>
<dbReference type="Gene3D" id="2.60.40.4070">
    <property type="match status" value="1"/>
</dbReference>
<dbReference type="RefSeq" id="WP_246270657.1">
    <property type="nucleotide sequence ID" value="NZ_JBHLTY010000002.1"/>
</dbReference>
<accession>A0A6J5F256</accession>
<dbReference type="InterPro" id="IPR005648">
    <property type="entry name" value="FlgD"/>
</dbReference>
<name>A0A6J5F256_9BURK</name>
<evidence type="ECO:0000256" key="3">
    <source>
        <dbReference type="ARBA" id="ARBA00022795"/>
    </source>
</evidence>
<feature type="domain" description="FlgD Tudor-like" evidence="8">
    <location>
        <begin position="91"/>
        <end position="234"/>
    </location>
</feature>
<feature type="compositionally biased region" description="Low complexity" evidence="6">
    <location>
        <begin position="1"/>
        <end position="23"/>
    </location>
</feature>
<dbReference type="InterPro" id="IPR025965">
    <property type="entry name" value="FlgD/Vpr_Ig-like"/>
</dbReference>
<keyword evidence="10" id="KW-1185">Reference proteome</keyword>
<reference evidence="9 10" key="1">
    <citation type="submission" date="2020-04" db="EMBL/GenBank/DDBJ databases">
        <authorList>
            <person name="De Canck E."/>
        </authorList>
    </citation>
    <scope>NUCLEOTIDE SEQUENCE [LARGE SCALE GENOMIC DNA]</scope>
    <source>
        <strain evidence="9 10">LMG 29739</strain>
    </source>
</reference>
<evidence type="ECO:0000256" key="5">
    <source>
        <dbReference type="RuleBase" id="RU362076"/>
    </source>
</evidence>
<evidence type="ECO:0000256" key="2">
    <source>
        <dbReference type="ARBA" id="ARBA00016013"/>
    </source>
</evidence>
<feature type="region of interest" description="Disordered" evidence="6">
    <location>
        <begin position="1"/>
        <end position="26"/>
    </location>
</feature>
<comment type="similarity">
    <text evidence="1 5">Belongs to the FlgD family.</text>
</comment>
<proteinExistence type="inferred from homology"/>
<organism evidence="9 10">
    <name type="scientific">Paraburkholderia solisilvae</name>
    <dbReference type="NCBI Taxonomy" id="624376"/>
    <lineage>
        <taxon>Bacteria</taxon>
        <taxon>Pseudomonadati</taxon>
        <taxon>Pseudomonadota</taxon>
        <taxon>Betaproteobacteria</taxon>
        <taxon>Burkholderiales</taxon>
        <taxon>Burkholderiaceae</taxon>
        <taxon>Paraburkholderia</taxon>
    </lineage>
</organism>
<dbReference type="AlphaFoldDB" id="A0A6J5F256"/>